<feature type="compositionally biased region" description="Gly residues" evidence="1">
    <location>
        <begin position="228"/>
        <end position="246"/>
    </location>
</feature>
<sequence>MRQGNGSITHPSDLRFSAPAEYARLLRAAHETTISGKPDPHLSPSLIKSWQRSLALGINPDQHRPLHRHEVSEARSLSAGHRLAAVMPALTQLLADETPTGRHLLIVTDHEGEVLWRLGSKQALRLADSLEFVEGADWSESGVGTNAISEALVTGAPAQLFSAEHLVRTHHDWACTASPIRDPLTGEIVGILDVSGPFESITPDSLRLVRCGVRLAEELLKSATVPDGGAGPGGRPIQGNGQGQRGSGARAQLMLRLFGDAPSATLYAGPTRPLTVRRAEILALLASRGQGWSADELAYEIHGDAGTGAAIRTEMHRIRTILGDVLGANPYRFSSTVNVVTDASVVAAHLREGRVAQALSAYPAKLLTRSVNLEIGFMRDELNVAVGASVRSSGDARLMLQWCTSDMGSDDTATAAAAAALIGPDDPRCQLISARMERVDRELRA</sequence>
<dbReference type="OrthoDB" id="3928741at2"/>
<organism evidence="3 4">
    <name type="scientific">Arthrobacter oryzae</name>
    <dbReference type="NCBI Taxonomy" id="409290"/>
    <lineage>
        <taxon>Bacteria</taxon>
        <taxon>Bacillati</taxon>
        <taxon>Actinomycetota</taxon>
        <taxon>Actinomycetes</taxon>
        <taxon>Micrococcales</taxon>
        <taxon>Micrococcaceae</taxon>
        <taxon>Arthrobacter</taxon>
    </lineage>
</organism>
<dbReference type="RefSeq" id="WP_120955466.1">
    <property type="nucleotide sequence ID" value="NZ_RBIR01000014.1"/>
</dbReference>
<dbReference type="AlphaFoldDB" id="A0A495E7P6"/>
<evidence type="ECO:0000313" key="4">
    <source>
        <dbReference type="Proteomes" id="UP000276055"/>
    </source>
</evidence>
<evidence type="ECO:0000256" key="1">
    <source>
        <dbReference type="SAM" id="MobiDB-lite"/>
    </source>
</evidence>
<dbReference type="Pfam" id="PF01590">
    <property type="entry name" value="GAF"/>
    <property type="match status" value="1"/>
</dbReference>
<dbReference type="Proteomes" id="UP000276055">
    <property type="component" value="Unassembled WGS sequence"/>
</dbReference>
<accession>A0A495E7P6</accession>
<evidence type="ECO:0000259" key="2">
    <source>
        <dbReference type="Pfam" id="PF01590"/>
    </source>
</evidence>
<feature type="region of interest" description="Disordered" evidence="1">
    <location>
        <begin position="224"/>
        <end position="246"/>
    </location>
</feature>
<dbReference type="Gene3D" id="3.30.450.40">
    <property type="match status" value="1"/>
</dbReference>
<dbReference type="InterPro" id="IPR003018">
    <property type="entry name" value="GAF"/>
</dbReference>
<evidence type="ECO:0000313" key="3">
    <source>
        <dbReference type="EMBL" id="RKR12523.1"/>
    </source>
</evidence>
<comment type="caution">
    <text evidence="3">The sequence shown here is derived from an EMBL/GenBank/DDBJ whole genome shotgun (WGS) entry which is preliminary data.</text>
</comment>
<feature type="domain" description="GAF" evidence="2">
    <location>
        <begin position="88"/>
        <end position="211"/>
    </location>
</feature>
<proteinExistence type="predicted"/>
<protein>
    <recommendedName>
        <fullName evidence="2">GAF domain-containing protein</fullName>
    </recommendedName>
</protein>
<gene>
    <name evidence="3" type="ORF">C8D78_3897</name>
</gene>
<dbReference type="InterPro" id="IPR029016">
    <property type="entry name" value="GAF-like_dom_sf"/>
</dbReference>
<dbReference type="EMBL" id="RBIR01000014">
    <property type="protein sequence ID" value="RKR12523.1"/>
    <property type="molecule type" value="Genomic_DNA"/>
</dbReference>
<name>A0A495E7P6_9MICC</name>
<reference evidence="3 4" key="1">
    <citation type="submission" date="2018-10" db="EMBL/GenBank/DDBJ databases">
        <title>Genomic Encyclopedia of Type Strains, Phase IV (KMG-IV): sequencing the most valuable type-strain genomes for metagenomic binning, comparative biology and taxonomic classification.</title>
        <authorList>
            <person name="Goeker M."/>
        </authorList>
    </citation>
    <scope>NUCLEOTIDE SEQUENCE [LARGE SCALE GENOMIC DNA]</scope>
    <source>
        <strain evidence="3 4">DSM 25586</strain>
    </source>
</reference>